<evidence type="ECO:0000256" key="2">
    <source>
        <dbReference type="SAM" id="SignalP"/>
    </source>
</evidence>
<dbReference type="InterPro" id="IPR025178">
    <property type="entry name" value="Lnb_N"/>
</dbReference>
<dbReference type="InterPro" id="IPR057436">
    <property type="entry name" value="5TMH_Lnb"/>
</dbReference>
<dbReference type="EMBL" id="DVKT01000073">
    <property type="protein sequence ID" value="HIT40339.1"/>
    <property type="molecule type" value="Genomic_DNA"/>
</dbReference>
<feature type="domain" description="Lnb-like transmembrane" evidence="4">
    <location>
        <begin position="248"/>
        <end position="386"/>
    </location>
</feature>
<comment type="caution">
    <text evidence="5">The sequence shown here is derived from an EMBL/GenBank/DDBJ whole genome shotgun (WGS) entry which is preliminary data.</text>
</comment>
<dbReference type="Pfam" id="PF25221">
    <property type="entry name" value="5TMH_Lnb"/>
    <property type="match status" value="1"/>
</dbReference>
<protein>
    <submittedName>
        <fullName evidence="5">DUF4105 domain-containing protein</fullName>
    </submittedName>
</protein>
<gene>
    <name evidence="5" type="ORF">IAD06_09960</name>
</gene>
<reference evidence="5" key="1">
    <citation type="submission" date="2020-10" db="EMBL/GenBank/DDBJ databases">
        <authorList>
            <person name="Gilroy R."/>
        </authorList>
    </citation>
    <scope>NUCLEOTIDE SEQUENCE</scope>
    <source>
        <strain evidence="5">21143</strain>
    </source>
</reference>
<keyword evidence="1" id="KW-1133">Transmembrane helix</keyword>
<name>A0A9D1GHN2_9BACT</name>
<evidence type="ECO:0000313" key="6">
    <source>
        <dbReference type="Proteomes" id="UP000886722"/>
    </source>
</evidence>
<reference evidence="5" key="2">
    <citation type="journal article" date="2021" name="PeerJ">
        <title>Extensive microbial diversity within the chicken gut microbiome revealed by metagenomics and culture.</title>
        <authorList>
            <person name="Gilroy R."/>
            <person name="Ravi A."/>
            <person name="Getino M."/>
            <person name="Pursley I."/>
            <person name="Horton D.L."/>
            <person name="Alikhan N.F."/>
            <person name="Baker D."/>
            <person name="Gharbi K."/>
            <person name="Hall N."/>
            <person name="Watson M."/>
            <person name="Adriaenssens E.M."/>
            <person name="Foster-Nyarko E."/>
            <person name="Jarju S."/>
            <person name="Secka A."/>
            <person name="Antonio M."/>
            <person name="Oren A."/>
            <person name="Chaudhuri R.R."/>
            <person name="La Ragione R."/>
            <person name="Hildebrand F."/>
            <person name="Pallen M.J."/>
        </authorList>
    </citation>
    <scope>NUCLEOTIDE SEQUENCE</scope>
    <source>
        <strain evidence="5">21143</strain>
    </source>
</reference>
<feature type="signal peptide" evidence="2">
    <location>
        <begin position="1"/>
        <end position="19"/>
    </location>
</feature>
<keyword evidence="1" id="KW-0812">Transmembrane</keyword>
<keyword evidence="1" id="KW-0472">Membrane</keyword>
<dbReference type="Proteomes" id="UP000886722">
    <property type="component" value="Unassembled WGS sequence"/>
</dbReference>
<accession>A0A9D1GHN2</accession>
<feature type="chain" id="PRO_5038548868" evidence="2">
    <location>
        <begin position="20"/>
        <end position="391"/>
    </location>
</feature>
<keyword evidence="2" id="KW-0732">Signal</keyword>
<evidence type="ECO:0000259" key="3">
    <source>
        <dbReference type="Pfam" id="PF13387"/>
    </source>
</evidence>
<feature type="transmembrane region" description="Helical" evidence="1">
    <location>
        <begin position="344"/>
        <end position="360"/>
    </location>
</feature>
<feature type="transmembrane region" description="Helical" evidence="1">
    <location>
        <begin position="251"/>
        <end position="273"/>
    </location>
</feature>
<proteinExistence type="predicted"/>
<feature type="domain" description="Lnb N-terminal periplasmic" evidence="3">
    <location>
        <begin position="21"/>
        <end position="160"/>
    </location>
</feature>
<evidence type="ECO:0000256" key="1">
    <source>
        <dbReference type="SAM" id="Phobius"/>
    </source>
</evidence>
<feature type="transmembrane region" description="Helical" evidence="1">
    <location>
        <begin position="314"/>
        <end position="332"/>
    </location>
</feature>
<evidence type="ECO:0000259" key="4">
    <source>
        <dbReference type="Pfam" id="PF25221"/>
    </source>
</evidence>
<dbReference type="AlphaFoldDB" id="A0A9D1GHN2"/>
<evidence type="ECO:0000313" key="5">
    <source>
        <dbReference type="EMBL" id="HIT40339.1"/>
    </source>
</evidence>
<organism evidence="5 6">
    <name type="scientific">Candidatus Caccoplasma intestinavium</name>
    <dbReference type="NCBI Taxonomy" id="2840716"/>
    <lineage>
        <taxon>Bacteria</taxon>
        <taxon>Pseudomonadati</taxon>
        <taxon>Bacteroidota</taxon>
        <taxon>Bacteroidia</taxon>
        <taxon>Bacteroidales</taxon>
        <taxon>Bacteroidaceae</taxon>
        <taxon>Bacteroidaceae incertae sedis</taxon>
        <taxon>Candidatus Caccoplasma</taxon>
    </lineage>
</organism>
<sequence length="391" mass="44267">MKKLYFCLLTLIFCVPAAAEKSDSLRISLLTAAPGGQAYELFGHTGIRVRDRHNDIVFHYGVFDFNAPHFFYRFTKGETDYSIGAAAYRDFIYSYVLRGSTVYEQELSLTTAEAGRLLDALLVNMEPDRRIYRYNFLFDNCATRPRDKIEQCMSGRIVYDESNASTATFRELIHRHTRNHPWLTFGIDLALGAPLDRTATFEEQMFLPSILMENAGKASIVDDTGVMRPLTGETHTYEGVSGISGENSPTLFTPLVVFTLLFALVAVFSIWEYRRGRHIRAPDYVIFGLYGLFGCVLFFLIFISIHPATSPNYSALWCHPFLWAIALCEAFAPGKRITTRLMSVLLLVSAGTIITMPFLPQVFNPAFIPLALIPAVRSTTWLWIERKNGRL</sequence>
<dbReference type="Pfam" id="PF13387">
    <property type="entry name" value="Lnb_N"/>
    <property type="match status" value="1"/>
</dbReference>
<feature type="transmembrane region" description="Helical" evidence="1">
    <location>
        <begin position="285"/>
        <end position="308"/>
    </location>
</feature>